<keyword evidence="3" id="KW-1185">Reference proteome</keyword>
<name>A0AAV4WEY7_9ARAC</name>
<feature type="compositionally biased region" description="Basic and acidic residues" evidence="1">
    <location>
        <begin position="13"/>
        <end position="25"/>
    </location>
</feature>
<dbReference type="Proteomes" id="UP001054837">
    <property type="component" value="Unassembled WGS sequence"/>
</dbReference>
<evidence type="ECO:0000256" key="1">
    <source>
        <dbReference type="SAM" id="MobiDB-lite"/>
    </source>
</evidence>
<evidence type="ECO:0000313" key="2">
    <source>
        <dbReference type="EMBL" id="GIY80933.1"/>
    </source>
</evidence>
<accession>A0AAV4WEY7</accession>
<feature type="region of interest" description="Disordered" evidence="1">
    <location>
        <begin position="1"/>
        <end position="34"/>
    </location>
</feature>
<feature type="region of interest" description="Disordered" evidence="1">
    <location>
        <begin position="772"/>
        <end position="806"/>
    </location>
</feature>
<feature type="compositionally biased region" description="Polar residues" evidence="1">
    <location>
        <begin position="320"/>
        <end position="329"/>
    </location>
</feature>
<reference evidence="2 3" key="1">
    <citation type="submission" date="2021-06" db="EMBL/GenBank/DDBJ databases">
        <title>Caerostris darwini draft genome.</title>
        <authorList>
            <person name="Kono N."/>
            <person name="Arakawa K."/>
        </authorList>
    </citation>
    <scope>NUCLEOTIDE SEQUENCE [LARGE SCALE GENOMIC DNA]</scope>
</reference>
<feature type="region of interest" description="Disordered" evidence="1">
    <location>
        <begin position="304"/>
        <end position="329"/>
    </location>
</feature>
<dbReference type="AlphaFoldDB" id="A0AAV4WEY7"/>
<evidence type="ECO:0000313" key="3">
    <source>
        <dbReference type="Proteomes" id="UP001054837"/>
    </source>
</evidence>
<sequence length="989" mass="112824">MNWMGGARSRIKAANDKKKQREFFEKRRHAAPQASAIRETKTVPALSHDLISFYLSERNLKRNLPISKPTQIIKEDLVKRSSSIVDVDLSETPLERIPSFHSKNLPQGWKIKMPKEIRHTPDETFLSQLNLDTKRTENSQGNQLKHLSHYNNMHYDGNDSSALDFTMKEPAIQTSLFLNGSSREEFSLPAELSQTPDIHESFKRYLYLDKMNESKDGHKFPHNIDLDFSDSTLDKAWQKALHQEMKQMEKTYDSNKRKPFKRSKVFENIDTYISRHQHGGHYSSKNSQPSFSDLSKCTFSSIPMKVSRNSDQNSRDIDLNDNSEPPNSVNYKHRLRELEEMIKKASRKKQSSKHKYELDVSPKCGSDKCEYFSEANLYQSPLDSTSSSSSSGMSIPVFFQKKRNRNDEQSVNKCNITSYKKIKRSFTDAHFDVGESVVNHKKKIKISNTTVLTPKHARIDERHSIKLLYDTKFRSNLNKPLFPLSLSNIFPTPCVVRRKKESNANCKTSAKNVETISSNLENNHGYKSNDIINFCNNMYEKKSTATEKNLVFDTSEKTKDLQNTNLLNSEIESARKPVNTTDTATSPFSHMSTSIKHEIPKEIQELEEEILFATDIPKTPQIEKINQAQSTHNELNIDTKVDSSEKRKEDIVKGNQAEELQIKFNNHYTEEENDDFPPTVPNTPEKHCTCHLKNKPKNYTINVQRDDGSINELKDSSIIATVPNTPLEKGSDCSQETNLFKKDTFKLMASLENIQCEKETVIDNEENINISPLKLPKTDDEHHSKSPEKSPKISTINNSGAGESTTPKIKNLLQDKLETNPFIVNISTYMNINNAVLSPSKSHDKNVTENSICLKQINETKNAEIYIKETDQISENATDVLLRNLSKSLNITPDESMNGNHSQNISRYECSGDINTKETKVEKKNMKNCQDSDLIKENHEKITISSSFEVSSSSSDLDKNASPLYENAAVQATVDTIDFNCQVDDEKQN</sequence>
<feature type="compositionally biased region" description="Polar residues" evidence="1">
    <location>
        <begin position="792"/>
        <end position="806"/>
    </location>
</feature>
<organism evidence="2 3">
    <name type="scientific">Caerostris darwini</name>
    <dbReference type="NCBI Taxonomy" id="1538125"/>
    <lineage>
        <taxon>Eukaryota</taxon>
        <taxon>Metazoa</taxon>
        <taxon>Ecdysozoa</taxon>
        <taxon>Arthropoda</taxon>
        <taxon>Chelicerata</taxon>
        <taxon>Arachnida</taxon>
        <taxon>Araneae</taxon>
        <taxon>Araneomorphae</taxon>
        <taxon>Entelegynae</taxon>
        <taxon>Araneoidea</taxon>
        <taxon>Araneidae</taxon>
        <taxon>Caerostris</taxon>
    </lineage>
</organism>
<proteinExistence type="predicted"/>
<feature type="compositionally biased region" description="Basic and acidic residues" evidence="1">
    <location>
        <begin position="776"/>
        <end position="791"/>
    </location>
</feature>
<gene>
    <name evidence="2" type="primary">AVEN_236902_1</name>
    <name evidence="2" type="ORF">CDAR_70761</name>
</gene>
<protein>
    <submittedName>
        <fullName evidence="2">Uncharacterized protein</fullName>
    </submittedName>
</protein>
<comment type="caution">
    <text evidence="2">The sequence shown here is derived from an EMBL/GenBank/DDBJ whole genome shotgun (WGS) entry which is preliminary data.</text>
</comment>
<dbReference type="EMBL" id="BPLQ01014566">
    <property type="protein sequence ID" value="GIY80933.1"/>
    <property type="molecule type" value="Genomic_DNA"/>
</dbReference>